<dbReference type="Proteomes" id="UP001159364">
    <property type="component" value="Linkage Group LG04"/>
</dbReference>
<dbReference type="EMBL" id="JAIWQS010000004">
    <property type="protein sequence ID" value="KAJ8767013.1"/>
    <property type="molecule type" value="Genomic_DNA"/>
</dbReference>
<sequence>MTSLVRSFHKTTLFPHDRTRALRRRLSSLSLGIQPIYSQTSSMGQQVGTSMRNWWHWTCSWVLSRKPIFAQDLEMNEEDTKFLGSHNRGSWRHVLYKLSSQIKRLVRSDNFGLPQTYRNHYSK</sequence>
<comment type="caution">
    <text evidence="1">The sequence shown here is derived from an EMBL/GenBank/DDBJ whole genome shotgun (WGS) entry which is preliminary data.</text>
</comment>
<evidence type="ECO:0000313" key="1">
    <source>
        <dbReference type="EMBL" id="KAJ8767013.1"/>
    </source>
</evidence>
<dbReference type="PANTHER" id="PTHR35714">
    <property type="entry name" value="OS02G0715300 PROTEIN"/>
    <property type="match status" value="1"/>
</dbReference>
<proteinExistence type="predicted"/>
<protein>
    <submittedName>
        <fullName evidence="1">Uncharacterized protein</fullName>
    </submittedName>
</protein>
<dbReference type="AlphaFoldDB" id="A0AAV8TM55"/>
<gene>
    <name evidence="1" type="ORF">K2173_012522</name>
</gene>
<organism evidence="1 2">
    <name type="scientific">Erythroxylum novogranatense</name>
    <dbReference type="NCBI Taxonomy" id="1862640"/>
    <lineage>
        <taxon>Eukaryota</taxon>
        <taxon>Viridiplantae</taxon>
        <taxon>Streptophyta</taxon>
        <taxon>Embryophyta</taxon>
        <taxon>Tracheophyta</taxon>
        <taxon>Spermatophyta</taxon>
        <taxon>Magnoliopsida</taxon>
        <taxon>eudicotyledons</taxon>
        <taxon>Gunneridae</taxon>
        <taxon>Pentapetalae</taxon>
        <taxon>rosids</taxon>
        <taxon>fabids</taxon>
        <taxon>Malpighiales</taxon>
        <taxon>Erythroxylaceae</taxon>
        <taxon>Erythroxylum</taxon>
    </lineage>
</organism>
<accession>A0AAV8TM55</accession>
<keyword evidence="2" id="KW-1185">Reference proteome</keyword>
<name>A0AAV8TM55_9ROSI</name>
<evidence type="ECO:0000313" key="2">
    <source>
        <dbReference type="Proteomes" id="UP001159364"/>
    </source>
</evidence>
<dbReference type="PANTHER" id="PTHR35714:SF1">
    <property type="entry name" value="OS02G0715300 PROTEIN"/>
    <property type="match status" value="1"/>
</dbReference>
<reference evidence="1 2" key="1">
    <citation type="submission" date="2021-09" db="EMBL/GenBank/DDBJ databases">
        <title>Genomic insights and catalytic innovation underlie evolution of tropane alkaloids biosynthesis.</title>
        <authorList>
            <person name="Wang Y.-J."/>
            <person name="Tian T."/>
            <person name="Huang J.-P."/>
            <person name="Huang S.-X."/>
        </authorList>
    </citation>
    <scope>NUCLEOTIDE SEQUENCE [LARGE SCALE GENOMIC DNA]</scope>
    <source>
        <strain evidence="1">KIB-2018</strain>
        <tissue evidence="1">Leaf</tissue>
    </source>
</reference>